<dbReference type="Proteomes" id="UP000469194">
    <property type="component" value="Unassembled WGS sequence"/>
</dbReference>
<dbReference type="RefSeq" id="WP_163228708.1">
    <property type="nucleotide sequence ID" value="NZ_WHZW01000001.1"/>
</dbReference>
<comment type="caution">
    <text evidence="1">The sequence shown here is derived from an EMBL/GenBank/DDBJ whole genome shotgun (WGS) entry which is preliminary data.</text>
</comment>
<accession>A0A6N9Z1I8</accession>
<dbReference type="AlphaFoldDB" id="A0A6N9Z1I8"/>
<reference evidence="1 2" key="1">
    <citation type="submission" date="2019-10" db="EMBL/GenBank/DDBJ databases">
        <title>Bifidobacterium from non-human primates.</title>
        <authorList>
            <person name="Modesto M."/>
        </authorList>
    </citation>
    <scope>NUCLEOTIDE SEQUENCE [LARGE SCALE GENOMIC DNA]</scope>
    <source>
        <strain evidence="1 2">TRE17</strain>
    </source>
</reference>
<name>A0A6N9Z1I8_9BIFI</name>
<proteinExistence type="predicted"/>
<protein>
    <submittedName>
        <fullName evidence="1">Uncharacterized protein</fullName>
    </submittedName>
</protein>
<organism evidence="1 2">
    <name type="scientific">Bifidobacterium aerophilum</name>
    <dbReference type="NCBI Taxonomy" id="1798155"/>
    <lineage>
        <taxon>Bacteria</taxon>
        <taxon>Bacillati</taxon>
        <taxon>Actinomycetota</taxon>
        <taxon>Actinomycetes</taxon>
        <taxon>Bifidobacteriales</taxon>
        <taxon>Bifidobacteriaceae</taxon>
        <taxon>Bifidobacterium</taxon>
    </lineage>
</organism>
<gene>
    <name evidence="1" type="ORF">GFD25_00105</name>
</gene>
<dbReference type="EMBL" id="WHZW01000001">
    <property type="protein sequence ID" value="NEG88428.1"/>
    <property type="molecule type" value="Genomic_DNA"/>
</dbReference>
<keyword evidence="2" id="KW-1185">Reference proteome</keyword>
<evidence type="ECO:0000313" key="2">
    <source>
        <dbReference type="Proteomes" id="UP000469194"/>
    </source>
</evidence>
<sequence>MTDHPLGERTRAYLLTLPAVRDVIGDRIYYTDEFIRGAVEQDRDGVDPMTIFDKAGLYPKLIGHQRILSAMRRWRASHAADESLPTYVPDARDRLIAEQALRIRALEREIEDLRRACDGATPV</sequence>
<evidence type="ECO:0000313" key="1">
    <source>
        <dbReference type="EMBL" id="NEG88428.1"/>
    </source>
</evidence>